<dbReference type="EMBL" id="KN824392">
    <property type="protein sequence ID" value="KIM21128.1"/>
    <property type="molecule type" value="Genomic_DNA"/>
</dbReference>
<organism evidence="1 3">
    <name type="scientific">Serendipita vermifera MAFF 305830</name>
    <dbReference type="NCBI Taxonomy" id="933852"/>
    <lineage>
        <taxon>Eukaryota</taxon>
        <taxon>Fungi</taxon>
        <taxon>Dikarya</taxon>
        <taxon>Basidiomycota</taxon>
        <taxon>Agaricomycotina</taxon>
        <taxon>Agaricomycetes</taxon>
        <taxon>Sebacinales</taxon>
        <taxon>Serendipitaceae</taxon>
        <taxon>Serendipita</taxon>
    </lineage>
</organism>
<reference evidence="1 3" key="1">
    <citation type="submission" date="2014-04" db="EMBL/GenBank/DDBJ databases">
        <authorList>
            <consortium name="DOE Joint Genome Institute"/>
            <person name="Kuo A."/>
            <person name="Zuccaro A."/>
            <person name="Kohler A."/>
            <person name="Nagy L.G."/>
            <person name="Floudas D."/>
            <person name="Copeland A."/>
            <person name="Barry K.W."/>
            <person name="Cichocki N."/>
            <person name="Veneault-Fourrey C."/>
            <person name="LaButti K."/>
            <person name="Lindquist E.A."/>
            <person name="Lipzen A."/>
            <person name="Lundell T."/>
            <person name="Morin E."/>
            <person name="Murat C."/>
            <person name="Sun H."/>
            <person name="Tunlid A."/>
            <person name="Henrissat B."/>
            <person name="Grigoriev I.V."/>
            <person name="Hibbett D.S."/>
            <person name="Martin F."/>
            <person name="Nordberg H.P."/>
            <person name="Cantor M.N."/>
            <person name="Hua S.X."/>
        </authorList>
    </citation>
    <scope>NUCLEOTIDE SEQUENCE [LARGE SCALE GENOMIC DNA]</scope>
    <source>
        <strain evidence="1 3">MAFF 305830</strain>
    </source>
</reference>
<dbReference type="HOGENOM" id="CLU_2374108_0_0_1"/>
<name>A0A0C3AKX8_SERVB</name>
<gene>
    <name evidence="2" type="ORF">M408DRAFT_111044</name>
    <name evidence="1" type="ORF">M408DRAFT_168504</name>
</gene>
<evidence type="ECO:0000313" key="1">
    <source>
        <dbReference type="EMBL" id="KIM19956.1"/>
    </source>
</evidence>
<dbReference type="Proteomes" id="UP000054097">
    <property type="component" value="Unassembled WGS sequence"/>
</dbReference>
<accession>A0A0C3AKX8</accession>
<evidence type="ECO:0000313" key="2">
    <source>
        <dbReference type="EMBL" id="KIM21128.1"/>
    </source>
</evidence>
<dbReference type="AlphaFoldDB" id="A0A0C3AKX8"/>
<dbReference type="EMBL" id="KN824501">
    <property type="protein sequence ID" value="KIM19956.1"/>
    <property type="molecule type" value="Genomic_DNA"/>
</dbReference>
<keyword evidence="3" id="KW-1185">Reference proteome</keyword>
<evidence type="ECO:0000313" key="3">
    <source>
        <dbReference type="Proteomes" id="UP000054097"/>
    </source>
</evidence>
<sequence length="95" mass="10411">MPHLVPPTLLHLRHNLNVIIQVRDLPLLLCHSTYVQKFPHRDTSVGSPTYHKSIDCHTSTHAFYGCASSFSDGLSLQGTSHGTALSRFSSSNPGD</sequence>
<reference evidence="1" key="3">
    <citation type="submission" date="2015-02" db="EMBL/GenBank/DDBJ databases">
        <title>Evolutionary Origins and Diversification of the Mycorrhizal Mutualists.</title>
        <authorList>
            <consortium name="DOE Joint Genome Institute"/>
            <consortium name="Mycorrhizal Genomics Consortium"/>
            <person name="Kohler A."/>
            <person name="Kuo A."/>
            <person name="Nagy L.G."/>
            <person name="Floudas D."/>
            <person name="Copeland A."/>
            <person name="Barry K.W."/>
            <person name="Cichocki N."/>
            <person name="Veneault-Fourrey C."/>
            <person name="LaButti K."/>
            <person name="Lindquist E.A."/>
            <person name="Lipzen A."/>
            <person name="Lundell T."/>
            <person name="Morin E."/>
            <person name="Murat C."/>
            <person name="Riley R."/>
            <person name="Ohm R."/>
            <person name="Sun H."/>
            <person name="Tunlid A."/>
            <person name="Henrissat B."/>
            <person name="Grigoriev I.V."/>
            <person name="Hibbett D.S."/>
            <person name="Martin F."/>
        </authorList>
    </citation>
    <scope>NUCLEOTIDE SEQUENCE</scope>
    <source>
        <strain evidence="1 3">MAFF 305830</strain>
    </source>
</reference>
<protein>
    <submittedName>
        <fullName evidence="1">Uncharacterized protein</fullName>
    </submittedName>
</protein>
<proteinExistence type="predicted"/>
<reference evidence="3" key="2">
    <citation type="submission" date="2015-01" db="EMBL/GenBank/DDBJ databases">
        <title>Evolutionary Origins and Diversification of the Mycorrhizal Mutualists.</title>
        <authorList>
            <consortium name="DOE Joint Genome Institute"/>
            <consortium name="Mycorrhizal Genomics Consortium"/>
            <person name="Kohler A."/>
            <person name="Kuo A."/>
            <person name="Nagy L.G."/>
            <person name="Floudas D."/>
            <person name="Copeland A."/>
            <person name="Barry K.W."/>
            <person name="Cichocki N."/>
            <person name="Veneault-Fourrey C."/>
            <person name="LaButti K."/>
            <person name="Lindquist E.A."/>
            <person name="Lipzen A."/>
            <person name="Lundell T."/>
            <person name="Morin E."/>
            <person name="Murat C."/>
            <person name="Riley R."/>
            <person name="Ohm R."/>
            <person name="Sun H."/>
            <person name="Tunlid A."/>
            <person name="Henrissat B."/>
            <person name="Grigoriev I.V."/>
            <person name="Hibbett D.S."/>
            <person name="Martin F."/>
        </authorList>
    </citation>
    <scope>NUCLEOTIDE SEQUENCE [LARGE SCALE GENOMIC DNA]</scope>
    <source>
        <strain evidence="2 3">MAFF 305830</strain>
    </source>
</reference>